<dbReference type="EMBL" id="HBUF01056592">
    <property type="protein sequence ID" value="CAG6624190.1"/>
    <property type="molecule type" value="Transcribed_RNA"/>
</dbReference>
<comment type="subunit">
    <text evidence="6">Component of the commander complex that is essential for endosomal recycling of transmembrane cargos; the commander complex is composed of the CCC subcomplex and the retriever subcomplex. Component of the heterotrimeric retriever complex consisting of VPS26C, VPS29 and VPS35L; within the complex interacts with VPS35L. Interacts with SNX17 (via C-terminus); the interaction is direct and associates SNX17 with the retriever complex. Interacts with SNX31; the interaction is direct.</text>
</comment>
<dbReference type="Gene3D" id="2.60.40.640">
    <property type="match status" value="2"/>
</dbReference>
<evidence type="ECO:0000256" key="6">
    <source>
        <dbReference type="ARBA" id="ARBA00093474"/>
    </source>
</evidence>
<dbReference type="Pfam" id="PF03643">
    <property type="entry name" value="Vps26"/>
    <property type="match status" value="1"/>
</dbReference>
<evidence type="ECO:0000256" key="4">
    <source>
        <dbReference type="ARBA" id="ARBA00067597"/>
    </source>
</evidence>
<dbReference type="FunFam" id="2.60.40.640:FF:000009">
    <property type="entry name" value="Down syndrome critical region protein 3"/>
    <property type="match status" value="1"/>
</dbReference>
<accession>A0A8D8Q3E0</accession>
<dbReference type="InterPro" id="IPR014752">
    <property type="entry name" value="Arrestin-like_C"/>
</dbReference>
<evidence type="ECO:0000313" key="7">
    <source>
        <dbReference type="EMBL" id="CAG6624189.1"/>
    </source>
</evidence>
<evidence type="ECO:0000256" key="2">
    <source>
        <dbReference type="ARBA" id="ARBA00009100"/>
    </source>
</evidence>
<dbReference type="InterPro" id="IPR014756">
    <property type="entry name" value="Ig_E-set"/>
</dbReference>
<organism evidence="7">
    <name type="scientific">Cacopsylla melanoneura</name>
    <dbReference type="NCBI Taxonomy" id="428564"/>
    <lineage>
        <taxon>Eukaryota</taxon>
        <taxon>Metazoa</taxon>
        <taxon>Ecdysozoa</taxon>
        <taxon>Arthropoda</taxon>
        <taxon>Hexapoda</taxon>
        <taxon>Insecta</taxon>
        <taxon>Pterygota</taxon>
        <taxon>Neoptera</taxon>
        <taxon>Paraneoptera</taxon>
        <taxon>Hemiptera</taxon>
        <taxon>Sternorrhyncha</taxon>
        <taxon>Psylloidea</taxon>
        <taxon>Psyllidae</taxon>
        <taxon>Psyllinae</taxon>
        <taxon>Cacopsylla</taxon>
    </lineage>
</organism>
<dbReference type="EMBL" id="HBUF01220283">
    <property type="protein sequence ID" value="CAG6669151.1"/>
    <property type="molecule type" value="Transcribed_RNA"/>
</dbReference>
<dbReference type="EMBL" id="HBUF01390801">
    <property type="protein sequence ID" value="CAG6733771.1"/>
    <property type="molecule type" value="Transcribed_RNA"/>
</dbReference>
<dbReference type="GO" id="GO:0005768">
    <property type="term" value="C:endosome"/>
    <property type="evidence" value="ECO:0007669"/>
    <property type="project" value="UniProtKB-SubCell"/>
</dbReference>
<proteinExistence type="inferred from homology"/>
<evidence type="ECO:0000256" key="5">
    <source>
        <dbReference type="ARBA" id="ARBA00093280"/>
    </source>
</evidence>
<keyword evidence="3" id="KW-0967">Endosome</keyword>
<comment type="function">
    <text evidence="5">Component of the commander complex that is essential for endosomal recycling of transmembrane cargos; the commander complex is composed of the CCC subcomplex and the retriever subcomplex. Component of the retriever complex, which is a heterotrimeric complex related to retromer cargo-selective complex (CSC) and essential for retromer-independent retrieval and recycling of numerous cargos such as integrin alpha-5/beta-1 (ITGA5:ITGB1). The recruitment of the retriever complex to the endosomal membrane involves CCC and WASH complexes. In the endosomes, drives the retriever and recycling of NxxY-motif-containing cargo proteins by coupling to SNX17, a cargo essential for the homeostatic maintenance of numerous cell surface proteins associated with processes that include cell migration, cell adhesion, nutrient supply and cell signaling.</text>
</comment>
<dbReference type="EMBL" id="HBUF01390802">
    <property type="protein sequence ID" value="CAG6733772.1"/>
    <property type="molecule type" value="Transcribed_RNA"/>
</dbReference>
<evidence type="ECO:0000256" key="1">
    <source>
        <dbReference type="ARBA" id="ARBA00004177"/>
    </source>
</evidence>
<dbReference type="FunFam" id="2.60.40.640:FF:000008">
    <property type="entry name" value="Down syndrome critical region protein 3"/>
    <property type="match status" value="1"/>
</dbReference>
<evidence type="ECO:0000256" key="3">
    <source>
        <dbReference type="ARBA" id="ARBA00022753"/>
    </source>
</evidence>
<dbReference type="EMBL" id="HBUF01056593">
    <property type="protein sequence ID" value="CAG6624191.1"/>
    <property type="molecule type" value="Transcribed_RNA"/>
</dbReference>
<dbReference type="GO" id="GO:0006886">
    <property type="term" value="P:intracellular protein transport"/>
    <property type="evidence" value="ECO:0007669"/>
    <property type="project" value="InterPro"/>
</dbReference>
<dbReference type="SUPFAM" id="SSF81296">
    <property type="entry name" value="E set domains"/>
    <property type="match status" value="1"/>
</dbReference>
<dbReference type="EMBL" id="HBUF01056594">
    <property type="protein sequence ID" value="CAG6624192.1"/>
    <property type="molecule type" value="Transcribed_RNA"/>
</dbReference>
<comment type="similarity">
    <text evidence="2">Belongs to the VPS26 family.</text>
</comment>
<dbReference type="EMBL" id="HBUF01056591">
    <property type="protein sequence ID" value="CAG6624189.1"/>
    <property type="molecule type" value="Transcribed_RNA"/>
</dbReference>
<reference evidence="7" key="1">
    <citation type="submission" date="2021-05" db="EMBL/GenBank/DDBJ databases">
        <authorList>
            <person name="Alioto T."/>
            <person name="Alioto T."/>
            <person name="Gomez Garrido J."/>
        </authorList>
    </citation>
    <scope>NUCLEOTIDE SEQUENCE</scope>
</reference>
<sequence>MSVSLDIKVKKANKVYRDGETISGVVVVKSPSDFKHDGIVLTVEGSVGLTLSSKTVGVFEALYNSAKPIQVLFIELELAAPGKMPSGTTQIPFEAPLRPKPNRSLYETYHGVFINVQYNLRCELKRSHFNILSKDLQKINEFIIENKAIPIESVSQVPVKFSITPESLTNARDKYNIPRFRISGHLDSTECSVVRPFTGEIVIEQTELPIKSVELQLVRVETCGCAEGYSRDATEIQNIQIGEGNVFTGIPIPIYMVFPRLFTCPTLITSNFKIEFEVNLVIIFQDDHLITENFPITLLRC</sequence>
<dbReference type="AlphaFoldDB" id="A0A8D8Q3E0"/>
<dbReference type="InterPro" id="IPR028934">
    <property type="entry name" value="Vps26-related"/>
</dbReference>
<name>A0A8D8Q3E0_9HEMI</name>
<dbReference type="EMBL" id="HBUF01220284">
    <property type="protein sequence ID" value="CAG6669152.1"/>
    <property type="molecule type" value="Transcribed_RNA"/>
</dbReference>
<protein>
    <recommendedName>
        <fullName evidence="4">Vacuolar protein sorting-associated protein 26C</fullName>
    </recommendedName>
</protein>
<dbReference type="PANTHER" id="PTHR12233">
    <property type="entry name" value="VACUOLAR PROTEIN SORTING 26 RELATED"/>
    <property type="match status" value="1"/>
</dbReference>
<comment type="subcellular location">
    <subcellularLocation>
        <location evidence="1">Endosome</location>
    </subcellularLocation>
</comment>